<protein>
    <recommendedName>
        <fullName evidence="4">Ceramidase</fullName>
    </recommendedName>
</protein>
<keyword evidence="3" id="KW-1185">Reference proteome</keyword>
<feature type="transmembrane region" description="Helical" evidence="1">
    <location>
        <begin position="181"/>
        <end position="199"/>
    </location>
</feature>
<organism evidence="2 3">
    <name type="scientific">Paucimonas lemoignei</name>
    <name type="common">Pseudomonas lemoignei</name>
    <dbReference type="NCBI Taxonomy" id="29443"/>
    <lineage>
        <taxon>Bacteria</taxon>
        <taxon>Pseudomonadati</taxon>
        <taxon>Pseudomonadota</taxon>
        <taxon>Betaproteobacteria</taxon>
        <taxon>Burkholderiales</taxon>
        <taxon>Burkholderiaceae</taxon>
        <taxon>Paucimonas</taxon>
    </lineage>
</organism>
<sequence>MSHHTTPYPAQEGAMPSQRHILPIAIVLITALAMLWHGPINQLSDYHNFADQRTWLGIEHAADVLSNLGFAAVAAYGLLILRRQEAHPAFAAGIAGYRLFFGALALTALGSSWYHLAPDNASLVFDRLPIALACAGLLAAVWRETLGSPRWLVWLLGAAAIVSVAWWRLTDLEGAGDLRPYLLLQLLPLILVPLLQHLADRPRQERLMFASAIGLYVLAKLCELADWQMLDALALISGHTLKHVLASLAALIVARQLASRVRHAGSSIPHPQAK</sequence>
<keyword evidence="1" id="KW-1133">Transmembrane helix</keyword>
<gene>
    <name evidence="2" type="ORF">EDC30_101526</name>
</gene>
<reference evidence="2 3" key="1">
    <citation type="submission" date="2019-03" db="EMBL/GenBank/DDBJ databases">
        <title>Genomic Encyclopedia of Type Strains, Phase IV (KMG-IV): sequencing the most valuable type-strain genomes for metagenomic binning, comparative biology and taxonomic classification.</title>
        <authorList>
            <person name="Goeker M."/>
        </authorList>
    </citation>
    <scope>NUCLEOTIDE SEQUENCE [LARGE SCALE GENOMIC DNA]</scope>
    <source>
        <strain evidence="2 3">DSM 7445</strain>
    </source>
</reference>
<dbReference type="AlphaFoldDB" id="A0A4V6NY18"/>
<feature type="transmembrane region" description="Helical" evidence="1">
    <location>
        <begin position="88"/>
        <end position="109"/>
    </location>
</feature>
<keyword evidence="1" id="KW-0812">Transmembrane</keyword>
<name>A0A4V6NY18_PAULE</name>
<dbReference type="Proteomes" id="UP000295382">
    <property type="component" value="Unassembled WGS sequence"/>
</dbReference>
<dbReference type="RefSeq" id="WP_132256980.1">
    <property type="nucleotide sequence ID" value="NZ_SLZQ01000001.1"/>
</dbReference>
<comment type="caution">
    <text evidence="2">The sequence shown here is derived from an EMBL/GenBank/DDBJ whole genome shotgun (WGS) entry which is preliminary data.</text>
</comment>
<evidence type="ECO:0000256" key="1">
    <source>
        <dbReference type="SAM" id="Phobius"/>
    </source>
</evidence>
<dbReference type="PANTHER" id="PTHR34368">
    <property type="entry name" value="OS01G0962200 PROTEIN"/>
    <property type="match status" value="1"/>
</dbReference>
<proteinExistence type="predicted"/>
<keyword evidence="1" id="KW-0472">Membrane</keyword>
<dbReference type="PANTHER" id="PTHR34368:SF1">
    <property type="entry name" value="OS01G0962200 PROTEIN"/>
    <property type="match status" value="1"/>
</dbReference>
<evidence type="ECO:0000313" key="2">
    <source>
        <dbReference type="EMBL" id="TCS39570.1"/>
    </source>
</evidence>
<evidence type="ECO:0008006" key="4">
    <source>
        <dbReference type="Google" id="ProtNLM"/>
    </source>
</evidence>
<feature type="transmembrane region" description="Helical" evidence="1">
    <location>
        <begin position="21"/>
        <end position="40"/>
    </location>
</feature>
<dbReference type="OrthoDB" id="6088058at2"/>
<dbReference type="EMBL" id="SLZQ01000001">
    <property type="protein sequence ID" value="TCS39570.1"/>
    <property type="molecule type" value="Genomic_DNA"/>
</dbReference>
<feature type="transmembrane region" description="Helical" evidence="1">
    <location>
        <begin position="121"/>
        <end position="142"/>
    </location>
</feature>
<feature type="transmembrane region" description="Helical" evidence="1">
    <location>
        <begin position="151"/>
        <end position="169"/>
    </location>
</feature>
<accession>A0A4V6NY18</accession>
<feature type="transmembrane region" description="Helical" evidence="1">
    <location>
        <begin position="60"/>
        <end position="81"/>
    </location>
</feature>
<evidence type="ECO:0000313" key="3">
    <source>
        <dbReference type="Proteomes" id="UP000295382"/>
    </source>
</evidence>